<dbReference type="VEuPathDB" id="FungiDB:ATEG_01210"/>
<dbReference type="EMBL" id="CH476595">
    <property type="protein sequence ID" value="EAU37967.1"/>
    <property type="molecule type" value="Genomic_DNA"/>
</dbReference>
<evidence type="ECO:0000313" key="3">
    <source>
        <dbReference type="Proteomes" id="UP000007963"/>
    </source>
</evidence>
<dbReference type="OrthoDB" id="4451155at2759"/>
<accession>Q0CYM4</accession>
<sequence length="140" mass="15094">MSVEAHKKTPPSAPGLPDPSQTPSTPIDPSSLSLPEKRLYDFLCAQGWTDEQSSSFVTHIEPMKDALSHHFYSQGWSTDQVQFPHERCQMDVMATTVQAVLGAALVDSGGSVMYLEEVADLFGLGWPAAIEAGNKGEDSA</sequence>
<organism evidence="2 3">
    <name type="scientific">Aspergillus terreus (strain NIH 2624 / FGSC A1156)</name>
    <dbReference type="NCBI Taxonomy" id="341663"/>
    <lineage>
        <taxon>Eukaryota</taxon>
        <taxon>Fungi</taxon>
        <taxon>Dikarya</taxon>
        <taxon>Ascomycota</taxon>
        <taxon>Pezizomycotina</taxon>
        <taxon>Eurotiomycetes</taxon>
        <taxon>Eurotiomycetidae</taxon>
        <taxon>Eurotiales</taxon>
        <taxon>Aspergillaceae</taxon>
        <taxon>Aspergillus</taxon>
        <taxon>Aspergillus subgen. Circumdati</taxon>
    </lineage>
</organism>
<evidence type="ECO:0000256" key="1">
    <source>
        <dbReference type="SAM" id="MobiDB-lite"/>
    </source>
</evidence>
<protein>
    <submittedName>
        <fullName evidence="2">Uncharacterized protein</fullName>
    </submittedName>
</protein>
<feature type="compositionally biased region" description="Polar residues" evidence="1">
    <location>
        <begin position="19"/>
        <end position="33"/>
    </location>
</feature>
<dbReference type="Proteomes" id="UP000007963">
    <property type="component" value="Unassembled WGS sequence"/>
</dbReference>
<reference evidence="3" key="1">
    <citation type="submission" date="2005-09" db="EMBL/GenBank/DDBJ databases">
        <title>Annotation of the Aspergillus terreus NIH2624 genome.</title>
        <authorList>
            <person name="Birren B.W."/>
            <person name="Lander E.S."/>
            <person name="Galagan J.E."/>
            <person name="Nusbaum C."/>
            <person name="Devon K."/>
            <person name="Henn M."/>
            <person name="Ma L.-J."/>
            <person name="Jaffe D.B."/>
            <person name="Butler J."/>
            <person name="Alvarez P."/>
            <person name="Gnerre S."/>
            <person name="Grabherr M."/>
            <person name="Kleber M."/>
            <person name="Mauceli E.W."/>
            <person name="Brockman W."/>
            <person name="Rounsley S."/>
            <person name="Young S.K."/>
            <person name="LaButti K."/>
            <person name="Pushparaj V."/>
            <person name="DeCaprio D."/>
            <person name="Crawford M."/>
            <person name="Koehrsen M."/>
            <person name="Engels R."/>
            <person name="Montgomery P."/>
            <person name="Pearson M."/>
            <person name="Howarth C."/>
            <person name="Larson L."/>
            <person name="Luoma S."/>
            <person name="White J."/>
            <person name="Alvarado L."/>
            <person name="Kodira C.D."/>
            <person name="Zeng Q."/>
            <person name="Oleary S."/>
            <person name="Yandava C."/>
            <person name="Denning D.W."/>
            <person name="Nierman W.C."/>
            <person name="Milne T."/>
            <person name="Madden K."/>
        </authorList>
    </citation>
    <scope>NUCLEOTIDE SEQUENCE [LARGE SCALE GENOMIC DNA]</scope>
    <source>
        <strain evidence="3">NIH 2624 / FGSC A1156</strain>
    </source>
</reference>
<name>Q0CYM4_ASPTN</name>
<gene>
    <name evidence="2" type="ORF">ATEG_01210</name>
</gene>
<dbReference type="OMA" id="HTIHPIS"/>
<proteinExistence type="predicted"/>
<feature type="region of interest" description="Disordered" evidence="1">
    <location>
        <begin position="1"/>
        <end position="33"/>
    </location>
</feature>
<dbReference type="RefSeq" id="XP_001208575.1">
    <property type="nucleotide sequence ID" value="XM_001208575.1"/>
</dbReference>
<dbReference type="GeneID" id="4316327"/>
<dbReference type="HOGENOM" id="CLU_1834771_0_0_1"/>
<evidence type="ECO:0000313" key="2">
    <source>
        <dbReference type="EMBL" id="EAU37967.1"/>
    </source>
</evidence>
<dbReference type="AlphaFoldDB" id="Q0CYM4"/>